<evidence type="ECO:0000256" key="1">
    <source>
        <dbReference type="SAM" id="SignalP"/>
    </source>
</evidence>
<sequence length="217" mass="23629">MGRLKSTIIITAGVSSLVGATAQAQEKASIPVGTFELTPTLNVSLNKDSNVTRSSTGKIDSWITVLNPELKLGKQIGENKLYVGVNATKGIYHSSEDDDYTDYQLFTSGEFEFDRRNRISGSLNHLSGHDGRGTVYSIGAGNLLQGVDKYTRNSLAATYSYGAMSASANLDVNLLIRDIDYDIDVLDSNPERLRDRKEKNIGSTFYYGISPTTDLLG</sequence>
<keyword evidence="1" id="KW-0732">Signal</keyword>
<evidence type="ECO:0000313" key="3">
    <source>
        <dbReference type="Proteomes" id="UP001247805"/>
    </source>
</evidence>
<comment type="caution">
    <text evidence="2">The sequence shown here is derived from an EMBL/GenBank/DDBJ whole genome shotgun (WGS) entry which is preliminary data.</text>
</comment>
<dbReference type="EMBL" id="JAWDIO010000002">
    <property type="protein sequence ID" value="MDU0356012.1"/>
    <property type="molecule type" value="Genomic_DNA"/>
</dbReference>
<protein>
    <submittedName>
        <fullName evidence="2">Outer membrane beta-barrel protein</fullName>
    </submittedName>
</protein>
<dbReference type="RefSeq" id="WP_316027522.1">
    <property type="nucleotide sequence ID" value="NZ_JAWDIO010000002.1"/>
</dbReference>
<accession>A0ABU3T1B6</accession>
<dbReference type="Pfam" id="PF10082">
    <property type="entry name" value="BBP2_2"/>
    <property type="match status" value="1"/>
</dbReference>
<dbReference type="InterPro" id="IPR018759">
    <property type="entry name" value="BBP2_2"/>
</dbReference>
<dbReference type="Proteomes" id="UP001247805">
    <property type="component" value="Unassembled WGS sequence"/>
</dbReference>
<proteinExistence type="predicted"/>
<gene>
    <name evidence="2" type="ORF">RS130_20830</name>
</gene>
<evidence type="ECO:0000313" key="2">
    <source>
        <dbReference type="EMBL" id="MDU0356012.1"/>
    </source>
</evidence>
<reference evidence="2 3" key="1">
    <citation type="submission" date="2023-10" db="EMBL/GenBank/DDBJ databases">
        <title>Glaciecola aquimarina strain GGW-M5 nov., isolated from a coastal seawater.</title>
        <authorList>
            <person name="Bayburt H."/>
            <person name="Kim J.M."/>
            <person name="Choi B.J."/>
            <person name="Jeon C.O."/>
        </authorList>
    </citation>
    <scope>NUCLEOTIDE SEQUENCE [LARGE SCALE GENOMIC DNA]</scope>
    <source>
        <strain evidence="2 3">KCTC 32108</strain>
    </source>
</reference>
<name>A0ABU3T1B6_9ALTE</name>
<feature type="signal peptide" evidence="1">
    <location>
        <begin position="1"/>
        <end position="24"/>
    </location>
</feature>
<feature type="chain" id="PRO_5045450796" evidence="1">
    <location>
        <begin position="25"/>
        <end position="217"/>
    </location>
</feature>
<organism evidence="2 3">
    <name type="scientific">Paraglaciecola aquimarina</name>
    <dbReference type="NCBI Taxonomy" id="1235557"/>
    <lineage>
        <taxon>Bacteria</taxon>
        <taxon>Pseudomonadati</taxon>
        <taxon>Pseudomonadota</taxon>
        <taxon>Gammaproteobacteria</taxon>
        <taxon>Alteromonadales</taxon>
        <taxon>Alteromonadaceae</taxon>
        <taxon>Paraglaciecola</taxon>
    </lineage>
</organism>
<keyword evidence="3" id="KW-1185">Reference proteome</keyword>